<name>A0A1E3PNK5_9ASCO</name>
<dbReference type="PIRSF" id="PIRSF000779">
    <property type="entry name" value="RNA_pol_Rpb8"/>
    <property type="match status" value="1"/>
</dbReference>
<keyword evidence="6" id="KW-1185">Reference proteome</keyword>
<proteinExistence type="inferred from homology"/>
<evidence type="ECO:0000313" key="5">
    <source>
        <dbReference type="EMBL" id="ODQ67003.1"/>
    </source>
</evidence>
<dbReference type="GO" id="GO:0005736">
    <property type="term" value="C:RNA polymerase I complex"/>
    <property type="evidence" value="ECO:0007669"/>
    <property type="project" value="EnsemblFungi"/>
</dbReference>
<keyword evidence="3 4" id="KW-0539">Nucleus</keyword>
<dbReference type="FunFam" id="2.40.50.140:FF:000191">
    <property type="entry name" value="DNA-directed RNA polymerases I, II, and III subunit RPABC3"/>
    <property type="match status" value="1"/>
</dbReference>
<dbReference type="GO" id="GO:0006351">
    <property type="term" value="P:DNA-templated transcription"/>
    <property type="evidence" value="ECO:0007669"/>
    <property type="project" value="UniProtKB-UniRule"/>
</dbReference>
<dbReference type="GO" id="GO:0005666">
    <property type="term" value="C:RNA polymerase III complex"/>
    <property type="evidence" value="ECO:0007669"/>
    <property type="project" value="EnsemblFungi"/>
</dbReference>
<dbReference type="GO" id="GO:0003899">
    <property type="term" value="F:DNA-directed RNA polymerase activity"/>
    <property type="evidence" value="ECO:0007669"/>
    <property type="project" value="UniProtKB-UniRule"/>
</dbReference>
<dbReference type="SMART" id="SM00658">
    <property type="entry name" value="RPOL8c"/>
    <property type="match status" value="1"/>
</dbReference>
<dbReference type="PANTHER" id="PTHR10917:SF0">
    <property type="entry name" value="DNA-DIRECTED RNA POLYMERASES I, II, AND III SUBUNIT RPABC3"/>
    <property type="match status" value="1"/>
</dbReference>
<evidence type="ECO:0000256" key="3">
    <source>
        <dbReference type="ARBA" id="ARBA00023242"/>
    </source>
</evidence>
<evidence type="ECO:0000256" key="4">
    <source>
        <dbReference type="PIRNR" id="PIRNR000779"/>
    </source>
</evidence>
<accession>A0A1E3PNK5</accession>
<dbReference type="InterPro" id="IPR005570">
    <property type="entry name" value="RPABC3"/>
</dbReference>
<dbReference type="PANTHER" id="PTHR10917">
    <property type="entry name" value="DNA-DIRECTED RNA POLYMERASES I, II, AND III SUBUNIT RPABC3"/>
    <property type="match status" value="1"/>
</dbReference>
<comment type="similarity">
    <text evidence="2 4">Belongs to the eukaryotic RPB8 RNA polymerase subunit family.</text>
</comment>
<dbReference type="Pfam" id="PF03870">
    <property type="entry name" value="RNA_pol_Rpb8"/>
    <property type="match status" value="1"/>
</dbReference>
<evidence type="ECO:0000313" key="6">
    <source>
        <dbReference type="Proteomes" id="UP000095009"/>
    </source>
</evidence>
<comment type="function">
    <text evidence="4">DNA-dependent RNA polymerase catalyzes the transcription of DNA into RNA using the four ribonucleoside triphosphates as substrates. Common component of RNA polymerases I, II and III which synthesize ribosomal RNA precursors, mRNA precursors and many functional non-coding RNAs, and small RNAs, such as 5S rRNA and tRNAs, respectively.</text>
</comment>
<dbReference type="OrthoDB" id="20018at2759"/>
<dbReference type="AlphaFoldDB" id="A0A1E3PNK5"/>
<dbReference type="Proteomes" id="UP000095009">
    <property type="component" value="Unassembled WGS sequence"/>
</dbReference>
<dbReference type="GO" id="GO:0005665">
    <property type="term" value="C:RNA polymerase II, core complex"/>
    <property type="evidence" value="ECO:0007669"/>
    <property type="project" value="UniProtKB-UniRule"/>
</dbReference>
<sequence length="147" mass="16317">MSAQLFDDHFKITSVDSARYDRVSRITANSVSSNDIQLTLDVNSELFPVAKNDSVTVVVAKSLSLGQDDDGNGSSTSGSWRETRAGEKSLADDYDYVTYGTVYKFEESGNDKVSVYVSFGGLLMCLEGNYRKLSNLKQENVYLLIRR</sequence>
<evidence type="ECO:0000256" key="1">
    <source>
        <dbReference type="ARBA" id="ARBA00004123"/>
    </source>
</evidence>
<protein>
    <recommendedName>
        <fullName evidence="4">DNA-directed RNA polymerases I, II, and III subunit RPABC3</fullName>
    </recommendedName>
</protein>
<dbReference type="EMBL" id="KV454407">
    <property type="protein sequence ID" value="ODQ67003.1"/>
    <property type="molecule type" value="Genomic_DNA"/>
</dbReference>
<gene>
    <name evidence="5" type="ORF">NADFUDRAFT_49455</name>
</gene>
<comment type="subcellular location">
    <subcellularLocation>
        <location evidence="1">Nucleus</location>
    </subcellularLocation>
</comment>
<dbReference type="SUPFAM" id="SSF50249">
    <property type="entry name" value="Nucleic acid-binding proteins"/>
    <property type="match status" value="1"/>
</dbReference>
<evidence type="ECO:0000256" key="2">
    <source>
        <dbReference type="ARBA" id="ARBA00008912"/>
    </source>
</evidence>
<organism evidence="5 6">
    <name type="scientific">Nadsonia fulvescens var. elongata DSM 6958</name>
    <dbReference type="NCBI Taxonomy" id="857566"/>
    <lineage>
        <taxon>Eukaryota</taxon>
        <taxon>Fungi</taxon>
        <taxon>Dikarya</taxon>
        <taxon>Ascomycota</taxon>
        <taxon>Saccharomycotina</taxon>
        <taxon>Dipodascomycetes</taxon>
        <taxon>Dipodascales</taxon>
        <taxon>Dipodascales incertae sedis</taxon>
        <taxon>Nadsonia</taxon>
    </lineage>
</organism>
<reference evidence="5 6" key="1">
    <citation type="journal article" date="2016" name="Proc. Natl. Acad. Sci. U.S.A.">
        <title>Comparative genomics of biotechnologically important yeasts.</title>
        <authorList>
            <person name="Riley R."/>
            <person name="Haridas S."/>
            <person name="Wolfe K.H."/>
            <person name="Lopes M.R."/>
            <person name="Hittinger C.T."/>
            <person name="Goeker M."/>
            <person name="Salamov A.A."/>
            <person name="Wisecaver J.H."/>
            <person name="Long T.M."/>
            <person name="Calvey C.H."/>
            <person name="Aerts A.L."/>
            <person name="Barry K.W."/>
            <person name="Choi C."/>
            <person name="Clum A."/>
            <person name="Coughlan A.Y."/>
            <person name="Deshpande S."/>
            <person name="Douglass A.P."/>
            <person name="Hanson S.J."/>
            <person name="Klenk H.-P."/>
            <person name="LaButti K.M."/>
            <person name="Lapidus A."/>
            <person name="Lindquist E.A."/>
            <person name="Lipzen A.M."/>
            <person name="Meier-Kolthoff J.P."/>
            <person name="Ohm R.A."/>
            <person name="Otillar R.P."/>
            <person name="Pangilinan J.L."/>
            <person name="Peng Y."/>
            <person name="Rokas A."/>
            <person name="Rosa C.A."/>
            <person name="Scheuner C."/>
            <person name="Sibirny A.A."/>
            <person name="Slot J.C."/>
            <person name="Stielow J.B."/>
            <person name="Sun H."/>
            <person name="Kurtzman C.P."/>
            <person name="Blackwell M."/>
            <person name="Grigoriev I.V."/>
            <person name="Jeffries T.W."/>
        </authorList>
    </citation>
    <scope>NUCLEOTIDE SEQUENCE [LARGE SCALE GENOMIC DNA]</scope>
    <source>
        <strain evidence="5 6">DSM 6958</strain>
    </source>
</reference>
<dbReference type="InterPro" id="IPR012340">
    <property type="entry name" value="NA-bd_OB-fold"/>
</dbReference>
<dbReference type="STRING" id="857566.A0A1E3PNK5"/>
<dbReference type="Gene3D" id="2.40.50.140">
    <property type="entry name" value="Nucleic acid-binding proteins"/>
    <property type="match status" value="1"/>
</dbReference>